<reference evidence="2" key="1">
    <citation type="submission" date="2021-01" db="EMBL/GenBank/DDBJ databases">
        <authorList>
            <person name="Corre E."/>
            <person name="Pelletier E."/>
            <person name="Niang G."/>
            <person name="Scheremetjew M."/>
            <person name="Finn R."/>
            <person name="Kale V."/>
            <person name="Holt S."/>
            <person name="Cochrane G."/>
            <person name="Meng A."/>
            <person name="Brown T."/>
            <person name="Cohen L."/>
        </authorList>
    </citation>
    <scope>NUCLEOTIDE SEQUENCE</scope>
    <source>
        <strain evidence="2">CCMP1594</strain>
    </source>
</reference>
<proteinExistence type="predicted"/>
<evidence type="ECO:0000313" key="2">
    <source>
        <dbReference type="EMBL" id="CAE0835505.1"/>
    </source>
</evidence>
<accession>A0A7S4GFV5</accession>
<gene>
    <name evidence="2" type="ORF">EGYM00163_LOCUS46855</name>
</gene>
<dbReference type="EMBL" id="HBJA01136274">
    <property type="protein sequence ID" value="CAE0835505.1"/>
    <property type="molecule type" value="Transcribed_RNA"/>
</dbReference>
<sequence length="127" mass="13770">MQPVKLLQPALQMHPRKPFPHPALSKESIACMGRRTQVIHEVHPDAHLYCYSALGGAKWTRKRWAGGVPVAAVVPAVPVVDNTAALFAVAGLACRGFTHLGHKGGQHKSSSTNQESTNWDGIMELDE</sequence>
<protein>
    <submittedName>
        <fullName evidence="2">Uncharacterized protein</fullName>
    </submittedName>
</protein>
<feature type="compositionally biased region" description="Polar residues" evidence="1">
    <location>
        <begin position="107"/>
        <end position="119"/>
    </location>
</feature>
<name>A0A7S4GFV5_9EUGL</name>
<organism evidence="2">
    <name type="scientific">Eutreptiella gymnastica</name>
    <dbReference type="NCBI Taxonomy" id="73025"/>
    <lineage>
        <taxon>Eukaryota</taxon>
        <taxon>Discoba</taxon>
        <taxon>Euglenozoa</taxon>
        <taxon>Euglenida</taxon>
        <taxon>Spirocuta</taxon>
        <taxon>Euglenophyceae</taxon>
        <taxon>Eutreptiales</taxon>
        <taxon>Eutreptiaceae</taxon>
        <taxon>Eutreptiella</taxon>
    </lineage>
</organism>
<dbReference type="AlphaFoldDB" id="A0A7S4GFV5"/>
<feature type="region of interest" description="Disordered" evidence="1">
    <location>
        <begin position="102"/>
        <end position="127"/>
    </location>
</feature>
<evidence type="ECO:0000256" key="1">
    <source>
        <dbReference type="SAM" id="MobiDB-lite"/>
    </source>
</evidence>